<evidence type="ECO:0000313" key="2">
    <source>
        <dbReference type="EMBL" id="KAF9815502.1"/>
    </source>
</evidence>
<dbReference type="EMBL" id="JADOXO010000070">
    <property type="protein sequence ID" value="KAF9815502.1"/>
    <property type="molecule type" value="Genomic_DNA"/>
</dbReference>
<dbReference type="GO" id="GO:0005737">
    <property type="term" value="C:cytoplasm"/>
    <property type="evidence" value="ECO:0007669"/>
    <property type="project" value="TreeGrafter"/>
</dbReference>
<dbReference type="PANTHER" id="PTHR48104:SF30">
    <property type="entry name" value="METACASPASE-1"/>
    <property type="match status" value="1"/>
</dbReference>
<dbReference type="GO" id="GO:0006508">
    <property type="term" value="P:proteolysis"/>
    <property type="evidence" value="ECO:0007669"/>
    <property type="project" value="TreeGrafter"/>
</dbReference>
<proteinExistence type="inferred from homology"/>
<dbReference type="GO" id="GO:0004197">
    <property type="term" value="F:cysteine-type endopeptidase activity"/>
    <property type="evidence" value="ECO:0007669"/>
    <property type="project" value="TreeGrafter"/>
</dbReference>
<gene>
    <name evidence="2" type="ORF">IEO21_04599</name>
</gene>
<comment type="caution">
    <text evidence="2">The sequence shown here is derived from an EMBL/GenBank/DDBJ whole genome shotgun (WGS) entry which is preliminary data.</text>
</comment>
<sequence length="307" mass="34485">MDEVLLAVDHEGTKNKGRYIVDNTLRKLLVDALPPGARLITIFDACHSGTILAFHAPLKFSSYPRPAVRQDDAQFDDVKPKSALRSPFRKLMPLPSLSLRKTVTRMRKVCTMDGKRSADGAAKKLEHRIPKRSPTSWSFGSVRGRVAFKRPGIAFEQAKRILQLVVPKNASPESSRKCDGFCVRGEIQAPHVICISACNDTQSTWECGRKGSATQTLIRLLRSNAHPELGKLYADLSFKRYRTSCKLHDWSHKQKQLAQEQRQAEAVAPRSRQGTQTPGDIAIEMVNFSDIQIGSQEKLDWNEVFTF</sequence>
<dbReference type="InterPro" id="IPR050452">
    <property type="entry name" value="Metacaspase"/>
</dbReference>
<accession>A0A8H7P3T2</accession>
<evidence type="ECO:0000256" key="1">
    <source>
        <dbReference type="ARBA" id="ARBA00009005"/>
    </source>
</evidence>
<reference evidence="2" key="1">
    <citation type="submission" date="2020-11" db="EMBL/GenBank/DDBJ databases">
        <authorList>
            <person name="Koelle M."/>
            <person name="Horta M.A.C."/>
            <person name="Nowrousian M."/>
            <person name="Ohm R.A."/>
            <person name="Benz P."/>
            <person name="Pilgard A."/>
        </authorList>
    </citation>
    <scope>NUCLEOTIDE SEQUENCE</scope>
    <source>
        <strain evidence="2">FPRL280</strain>
    </source>
</reference>
<comment type="similarity">
    <text evidence="1">Belongs to the peptidase C14B family.</text>
</comment>
<evidence type="ECO:0000313" key="3">
    <source>
        <dbReference type="Proteomes" id="UP000639403"/>
    </source>
</evidence>
<reference evidence="2" key="2">
    <citation type="journal article" name="Front. Microbiol.">
        <title>Degradative Capacity of Two Strains of Rhodonia placenta: From Phenotype to Genotype.</title>
        <authorList>
            <person name="Kolle M."/>
            <person name="Horta M.A.C."/>
            <person name="Nowrousian M."/>
            <person name="Ohm R.A."/>
            <person name="Benz J.P."/>
            <person name="Pilgard A."/>
        </authorList>
    </citation>
    <scope>NUCLEOTIDE SEQUENCE</scope>
    <source>
        <strain evidence="2">FPRL280</strain>
    </source>
</reference>
<dbReference type="PANTHER" id="PTHR48104">
    <property type="entry name" value="METACASPASE-4"/>
    <property type="match status" value="1"/>
</dbReference>
<dbReference type="Proteomes" id="UP000639403">
    <property type="component" value="Unassembled WGS sequence"/>
</dbReference>
<dbReference type="Gene3D" id="3.40.50.1460">
    <property type="match status" value="1"/>
</dbReference>
<protein>
    <submittedName>
        <fullName evidence="2">Uncharacterized protein</fullName>
    </submittedName>
</protein>
<dbReference type="AlphaFoldDB" id="A0A8H7P3T2"/>
<organism evidence="2 3">
    <name type="scientific">Rhodonia placenta</name>
    <dbReference type="NCBI Taxonomy" id="104341"/>
    <lineage>
        <taxon>Eukaryota</taxon>
        <taxon>Fungi</taxon>
        <taxon>Dikarya</taxon>
        <taxon>Basidiomycota</taxon>
        <taxon>Agaricomycotina</taxon>
        <taxon>Agaricomycetes</taxon>
        <taxon>Polyporales</taxon>
        <taxon>Adustoporiaceae</taxon>
        <taxon>Rhodonia</taxon>
    </lineage>
</organism>
<name>A0A8H7P3T2_9APHY</name>